<evidence type="ECO:0000313" key="1">
    <source>
        <dbReference type="Proteomes" id="UP000095286"/>
    </source>
</evidence>
<sequence>MAVARPDCIETKAWAKKALQEPVLEPPSVRLADDVREIASRERNKFKGYAEPTKTVLSRVAIKQDKVVTITEAIIEHPIASDNEDKTLRKVKK</sequence>
<proteinExistence type="predicted"/>
<dbReference type="WBParaSite" id="RSKR_0000060900.1">
    <property type="protein sequence ID" value="RSKR_0000060900.1"/>
    <property type="gene ID" value="RSKR_0000060900"/>
</dbReference>
<organism evidence="1 2">
    <name type="scientific">Rhabditophanes sp. KR3021</name>
    <dbReference type="NCBI Taxonomy" id="114890"/>
    <lineage>
        <taxon>Eukaryota</taxon>
        <taxon>Metazoa</taxon>
        <taxon>Ecdysozoa</taxon>
        <taxon>Nematoda</taxon>
        <taxon>Chromadorea</taxon>
        <taxon>Rhabditida</taxon>
        <taxon>Tylenchina</taxon>
        <taxon>Panagrolaimomorpha</taxon>
        <taxon>Strongyloidoidea</taxon>
        <taxon>Alloionematidae</taxon>
        <taxon>Rhabditophanes</taxon>
    </lineage>
</organism>
<evidence type="ECO:0000313" key="2">
    <source>
        <dbReference type="WBParaSite" id="RSKR_0000060900.1"/>
    </source>
</evidence>
<name>A0AC35THP4_9BILA</name>
<accession>A0AC35THP4</accession>
<reference evidence="2" key="1">
    <citation type="submission" date="2025-08" db="UniProtKB">
        <authorList>
            <consortium name="WormBaseParasite"/>
        </authorList>
    </citation>
    <scope>IDENTIFICATION</scope>
    <source>
        <strain evidence="2">KR3021</strain>
    </source>
</reference>
<dbReference type="Proteomes" id="UP000095286">
    <property type="component" value="Unplaced"/>
</dbReference>
<protein>
    <submittedName>
        <fullName evidence="2">EF-Ts</fullName>
    </submittedName>
</protein>